<sequence>MVSMQVEEVFSPETIRKSPSSWSVLRRELVRDKMALISIGFVALFLIFIYASVLFVNQDVVTTVDLGAIREAPGSVHWLGTDRAGRDIFGQLVIGARNSFTIGFTITLLSAAIGLTLGLLAGFYGGLVDNIIMRIIDFILVLPFLMLVIVFVSIVPKSGIGSFIFIMTAFLWIGKARLIRAKVLSERELDYVQASKTLGTPNWKIIWFGVLPNLSSVVIVNLTLNLAGNIGIETGLSYLGFGLPESTPSLGTLVSYANDPDVLQNSWWMWLPASLLILVLMLAINFIGQALKRATDARQRLG</sequence>
<feature type="domain" description="ABC transmembrane type-1" evidence="8">
    <location>
        <begin position="96"/>
        <end position="288"/>
    </location>
</feature>
<evidence type="ECO:0000313" key="10">
    <source>
        <dbReference type="Proteomes" id="UP000319219"/>
    </source>
</evidence>
<dbReference type="EMBL" id="VIJZ01000013">
    <property type="protein sequence ID" value="TQR95391.1"/>
    <property type="molecule type" value="Genomic_DNA"/>
</dbReference>
<evidence type="ECO:0000256" key="7">
    <source>
        <dbReference type="RuleBase" id="RU363032"/>
    </source>
</evidence>
<dbReference type="Gene3D" id="1.10.3720.10">
    <property type="entry name" value="MetI-like"/>
    <property type="match status" value="1"/>
</dbReference>
<accession>A0ABY3B0T0</accession>
<feature type="transmembrane region" description="Helical" evidence="7">
    <location>
        <begin position="267"/>
        <end position="288"/>
    </location>
</feature>
<keyword evidence="3" id="KW-1003">Cell membrane</keyword>
<evidence type="ECO:0000256" key="2">
    <source>
        <dbReference type="ARBA" id="ARBA00022448"/>
    </source>
</evidence>
<feature type="transmembrane region" description="Helical" evidence="7">
    <location>
        <begin position="160"/>
        <end position="178"/>
    </location>
</feature>
<evidence type="ECO:0000256" key="3">
    <source>
        <dbReference type="ARBA" id="ARBA00022475"/>
    </source>
</evidence>
<gene>
    <name evidence="9" type="ORF">FKV70_23020</name>
</gene>
<dbReference type="Pfam" id="PF00528">
    <property type="entry name" value="BPD_transp_1"/>
    <property type="match status" value="1"/>
</dbReference>
<evidence type="ECO:0000256" key="4">
    <source>
        <dbReference type="ARBA" id="ARBA00022692"/>
    </source>
</evidence>
<evidence type="ECO:0000313" key="9">
    <source>
        <dbReference type="EMBL" id="TQR95391.1"/>
    </source>
</evidence>
<dbReference type="PANTHER" id="PTHR43386:SF1">
    <property type="entry name" value="D,D-DIPEPTIDE TRANSPORT SYSTEM PERMEASE PROTEIN DDPC-RELATED"/>
    <property type="match status" value="1"/>
</dbReference>
<feature type="transmembrane region" description="Helical" evidence="7">
    <location>
        <begin position="100"/>
        <end position="123"/>
    </location>
</feature>
<dbReference type="CDD" id="cd06261">
    <property type="entry name" value="TM_PBP2"/>
    <property type="match status" value="1"/>
</dbReference>
<keyword evidence="2 7" id="KW-0813">Transport</keyword>
<protein>
    <submittedName>
        <fullName evidence="9">ABC transporter permease</fullName>
    </submittedName>
</protein>
<dbReference type="InterPro" id="IPR050366">
    <property type="entry name" value="BP-dependent_transpt_permease"/>
</dbReference>
<feature type="transmembrane region" description="Helical" evidence="7">
    <location>
        <begin position="35"/>
        <end position="56"/>
    </location>
</feature>
<organism evidence="9 10">
    <name type="scientific">Paenibacillus ottowii</name>
    <dbReference type="NCBI Taxonomy" id="2315729"/>
    <lineage>
        <taxon>Bacteria</taxon>
        <taxon>Bacillati</taxon>
        <taxon>Bacillota</taxon>
        <taxon>Bacilli</taxon>
        <taxon>Bacillales</taxon>
        <taxon>Paenibacillaceae</taxon>
        <taxon>Paenibacillus</taxon>
    </lineage>
</organism>
<keyword evidence="4 7" id="KW-0812">Transmembrane</keyword>
<evidence type="ECO:0000256" key="1">
    <source>
        <dbReference type="ARBA" id="ARBA00004651"/>
    </source>
</evidence>
<evidence type="ECO:0000256" key="5">
    <source>
        <dbReference type="ARBA" id="ARBA00022989"/>
    </source>
</evidence>
<proteinExistence type="inferred from homology"/>
<evidence type="ECO:0000259" key="8">
    <source>
        <dbReference type="PROSITE" id="PS50928"/>
    </source>
</evidence>
<dbReference type="PANTHER" id="PTHR43386">
    <property type="entry name" value="OLIGOPEPTIDE TRANSPORT SYSTEM PERMEASE PROTEIN APPC"/>
    <property type="match status" value="1"/>
</dbReference>
<comment type="subcellular location">
    <subcellularLocation>
        <location evidence="1 7">Cell membrane</location>
        <topology evidence="1 7">Multi-pass membrane protein</topology>
    </subcellularLocation>
</comment>
<feature type="transmembrane region" description="Helical" evidence="7">
    <location>
        <begin position="135"/>
        <end position="154"/>
    </location>
</feature>
<feature type="transmembrane region" description="Helical" evidence="7">
    <location>
        <begin position="205"/>
        <end position="224"/>
    </location>
</feature>
<comment type="similarity">
    <text evidence="7">Belongs to the binding-protein-dependent transport system permease family.</text>
</comment>
<dbReference type="PROSITE" id="PS50928">
    <property type="entry name" value="ABC_TM1"/>
    <property type="match status" value="1"/>
</dbReference>
<name>A0ABY3B0T0_9BACL</name>
<keyword evidence="5 7" id="KW-1133">Transmembrane helix</keyword>
<dbReference type="SUPFAM" id="SSF161098">
    <property type="entry name" value="MetI-like"/>
    <property type="match status" value="1"/>
</dbReference>
<evidence type="ECO:0000256" key="6">
    <source>
        <dbReference type="ARBA" id="ARBA00023136"/>
    </source>
</evidence>
<comment type="caution">
    <text evidence="9">The sequence shown here is derived from an EMBL/GenBank/DDBJ whole genome shotgun (WGS) entry which is preliminary data.</text>
</comment>
<dbReference type="InterPro" id="IPR000515">
    <property type="entry name" value="MetI-like"/>
</dbReference>
<reference evidence="9 10" key="1">
    <citation type="submission" date="2019-07" db="EMBL/GenBank/DDBJ databases">
        <title>Paenibacillus ottowii sp. nov. isolated from a fermentation system processing bovine manure.</title>
        <authorList>
            <person name="Velazquez L.F."/>
            <person name="Rajbanshi S."/>
            <person name="Guan S."/>
            <person name="Hinchee M."/>
            <person name="Welsh A."/>
        </authorList>
    </citation>
    <scope>NUCLEOTIDE SEQUENCE [LARGE SCALE GENOMIC DNA]</scope>
    <source>
        <strain evidence="9 10">MS2379</strain>
    </source>
</reference>
<dbReference type="Proteomes" id="UP000319219">
    <property type="component" value="Unassembled WGS sequence"/>
</dbReference>
<keyword evidence="6 7" id="KW-0472">Membrane</keyword>
<dbReference type="InterPro" id="IPR035906">
    <property type="entry name" value="MetI-like_sf"/>
</dbReference>
<keyword evidence="10" id="KW-1185">Reference proteome</keyword>